<accession>A0ACB8V1I3</accession>
<sequence>MGRHKPTLVLQPQAFRKDARAKQAKAIINKSIPALLVSDARARRGIESAELISDPPPNEGGAGSQSPSETTQFNISIHTVDTITAALRLQMNSPKATVGVLNMASPLRPGGGVLNGATSQEEFLCVRTTLYPSLHESFYRLPELGGVWTPDVLIFRDGTFEGNNLVKGERKYIGVVSSAMLRFPEVEEHGSCYSNSSEGEMAERKMRAVMRIFQAKNIDSVVLGAWGCGAYGNPVKEIAKAWKKVLQNDWGKNPKDRRNLDRETWGGIRQVIFAINDINIAKEFAKYFGRELVMENVTDEGIDERGSDQNVQAIDELKSRIEGLEAQIPNIRADLLRHRLHDVLVGLKLQLAGRMALCESSNLNKS</sequence>
<dbReference type="EMBL" id="JALBCA010000018">
    <property type="protein sequence ID" value="KAI2390375.1"/>
    <property type="molecule type" value="Genomic_DNA"/>
</dbReference>
<evidence type="ECO:0000313" key="1">
    <source>
        <dbReference type="EMBL" id="KAI2390375.1"/>
    </source>
</evidence>
<reference evidence="1" key="1">
    <citation type="journal article" date="2022" name="bioRxiv">
        <title>Population genetic analysis of Ophidiomyces ophidiicola, the causative agent of snake fungal disease, indicates recent introductions to the USA.</title>
        <authorList>
            <person name="Ladner J.T."/>
            <person name="Palmer J.M."/>
            <person name="Ettinger C.L."/>
            <person name="Stajich J.E."/>
            <person name="Farrell T.M."/>
            <person name="Glorioso B.M."/>
            <person name="Lawson B."/>
            <person name="Price S.J."/>
            <person name="Stengle A.G."/>
            <person name="Grear D.A."/>
            <person name="Lorch J.M."/>
        </authorList>
    </citation>
    <scope>NUCLEOTIDE SEQUENCE</scope>
    <source>
        <strain evidence="1">NWHC 24266-5</strain>
    </source>
</reference>
<comment type="caution">
    <text evidence="1">The sequence shown here is derived from an EMBL/GenBank/DDBJ whole genome shotgun (WGS) entry which is preliminary data.</text>
</comment>
<protein>
    <submittedName>
        <fullName evidence="1">Uncharacterized protein</fullName>
    </submittedName>
</protein>
<proteinExistence type="predicted"/>
<gene>
    <name evidence="1" type="ORF">LOY88_001709</name>
</gene>
<name>A0ACB8V1I3_9EURO</name>
<organism evidence="1">
    <name type="scientific">Ophidiomyces ophidiicola</name>
    <dbReference type="NCBI Taxonomy" id="1387563"/>
    <lineage>
        <taxon>Eukaryota</taxon>
        <taxon>Fungi</taxon>
        <taxon>Dikarya</taxon>
        <taxon>Ascomycota</taxon>
        <taxon>Pezizomycotina</taxon>
        <taxon>Eurotiomycetes</taxon>
        <taxon>Eurotiomycetidae</taxon>
        <taxon>Onygenales</taxon>
        <taxon>Onygenaceae</taxon>
        <taxon>Ophidiomyces</taxon>
    </lineage>
</organism>